<reference evidence="2" key="1">
    <citation type="submission" date="2016-10" db="EMBL/GenBank/DDBJ databases">
        <authorList>
            <person name="Varghese N."/>
            <person name="Submissions S."/>
        </authorList>
    </citation>
    <scope>NUCLEOTIDE SEQUENCE [LARGE SCALE GENOMIC DNA]</scope>
    <source>
        <strain evidence="2">DSM 44526</strain>
    </source>
</reference>
<evidence type="ECO:0000313" key="1">
    <source>
        <dbReference type="EMBL" id="SDG94962.1"/>
    </source>
</evidence>
<gene>
    <name evidence="1" type="ORF">SAMN05660324_3930</name>
</gene>
<keyword evidence="2" id="KW-1185">Reference proteome</keyword>
<organism evidence="1 2">
    <name type="scientific">Klenkia brasiliensis</name>
    <dbReference type="NCBI Taxonomy" id="333142"/>
    <lineage>
        <taxon>Bacteria</taxon>
        <taxon>Bacillati</taxon>
        <taxon>Actinomycetota</taxon>
        <taxon>Actinomycetes</taxon>
        <taxon>Geodermatophilales</taxon>
        <taxon>Geodermatophilaceae</taxon>
        <taxon>Klenkia</taxon>
    </lineage>
</organism>
<name>A0A1G7YEG8_9ACTN</name>
<accession>A0A1G7YEG8</accession>
<dbReference type="Proteomes" id="UP000198863">
    <property type="component" value="Unassembled WGS sequence"/>
</dbReference>
<dbReference type="EMBL" id="FNCF01000007">
    <property type="protein sequence ID" value="SDG94962.1"/>
    <property type="molecule type" value="Genomic_DNA"/>
</dbReference>
<dbReference type="AlphaFoldDB" id="A0A1G7YEG8"/>
<sequence>MPDLYTPVDGQPWPLERFLRQAPAWSPSGVIGVPAIGFGNGACALSFAVAGSVITVQMAQGRVHARGVLYERTESQWVSGASGTQPTPGTAAYGLNTNTNARIDRLVIRRDPAALKAYPLILIGTPAASPVAPALTQVEAGVWDTPLFSWTLAGSSSTSISNIVDERRWIMPDAAVMTPQLFQGSTQVLPGTNGQFRCDYLARGEQMNIQSLQLDFGTGLNIPSGSLDVTLPLPAAPTRLGQRLPGQFFHGNGGAETIDAYVYILATGGSRGRLVVRKTPTAADQRYADMSMGTAAGAGVPQVSGKFGVENGSQLLVAGDYRVA</sequence>
<protein>
    <submittedName>
        <fullName evidence="1">Uncharacterized protein</fullName>
    </submittedName>
</protein>
<dbReference type="OrthoDB" id="3427713at2"/>
<proteinExistence type="predicted"/>
<evidence type="ECO:0000313" key="2">
    <source>
        <dbReference type="Proteomes" id="UP000198863"/>
    </source>
</evidence>
<dbReference type="RefSeq" id="WP_091067526.1">
    <property type="nucleotide sequence ID" value="NZ_FNCF01000007.1"/>
</dbReference>